<dbReference type="NCBIfam" id="TIGR00857">
    <property type="entry name" value="pyrC_multi"/>
    <property type="match status" value="1"/>
</dbReference>
<dbReference type="CDD" id="cd01317">
    <property type="entry name" value="DHOase_IIa"/>
    <property type="match status" value="1"/>
</dbReference>
<protein>
    <submittedName>
        <fullName evidence="5">Dihydroorotase</fullName>
        <ecNumber evidence="5">3.5.2.3</ecNumber>
    </submittedName>
</protein>
<dbReference type="SUPFAM" id="SSF51556">
    <property type="entry name" value="Metallo-dependent hydrolases"/>
    <property type="match status" value="1"/>
</dbReference>
<dbReference type="OrthoDB" id="9775759at2"/>
<dbReference type="Gene3D" id="2.30.40.10">
    <property type="entry name" value="Urease, subunit C, domain 1"/>
    <property type="match status" value="1"/>
</dbReference>
<dbReference type="GO" id="GO:0006145">
    <property type="term" value="P:purine nucleobase catabolic process"/>
    <property type="evidence" value="ECO:0007669"/>
    <property type="project" value="TreeGrafter"/>
</dbReference>
<dbReference type="PANTHER" id="PTHR43668">
    <property type="entry name" value="ALLANTOINASE"/>
    <property type="match status" value="1"/>
</dbReference>
<evidence type="ECO:0000259" key="3">
    <source>
        <dbReference type="Pfam" id="PF07969"/>
    </source>
</evidence>
<dbReference type="KEGG" id="fil:BN1229_v1_0352"/>
<dbReference type="Pfam" id="PF12890">
    <property type="entry name" value="DHOase"/>
    <property type="match status" value="1"/>
</dbReference>
<name>A0A0D6JB58_9HYPH</name>
<dbReference type="InterPro" id="IPR011059">
    <property type="entry name" value="Metal-dep_hydrolase_composite"/>
</dbReference>
<dbReference type="EMBL" id="LN829119">
    <property type="protein sequence ID" value="CPR15433.1"/>
    <property type="molecule type" value="Genomic_DNA"/>
</dbReference>
<dbReference type="KEGG" id="fiy:BN1229_v1_0356"/>
<dbReference type="NCBIfam" id="NF006558">
    <property type="entry name" value="PRK09059.1"/>
    <property type="match status" value="1"/>
</dbReference>
<accession>A0A0D6JB58</accession>
<keyword evidence="5" id="KW-0378">Hydrolase</keyword>
<dbReference type="GO" id="GO:0004151">
    <property type="term" value="F:dihydroorotase activity"/>
    <property type="evidence" value="ECO:0007669"/>
    <property type="project" value="UniProtKB-EC"/>
</dbReference>
<evidence type="ECO:0000313" key="5">
    <source>
        <dbReference type="EMBL" id="CPR15433.1"/>
    </source>
</evidence>
<feature type="domain" description="Dihydroorotase catalytic" evidence="4">
    <location>
        <begin position="70"/>
        <end position="256"/>
    </location>
</feature>
<dbReference type="InterPro" id="IPR032466">
    <property type="entry name" value="Metal_Hydrolase"/>
</dbReference>
<proteinExistence type="predicted"/>
<evidence type="ECO:0000256" key="2">
    <source>
        <dbReference type="ARBA" id="ARBA00022975"/>
    </source>
</evidence>
<evidence type="ECO:0000313" key="6">
    <source>
        <dbReference type="Proteomes" id="UP000033187"/>
    </source>
</evidence>
<dbReference type="GO" id="GO:0004038">
    <property type="term" value="F:allantoinase activity"/>
    <property type="evidence" value="ECO:0007669"/>
    <property type="project" value="TreeGrafter"/>
</dbReference>
<dbReference type="EC" id="3.5.2.3" evidence="5"/>
<dbReference type="SUPFAM" id="SSF51338">
    <property type="entry name" value="Composite domain of metallo-dependent hydrolases"/>
    <property type="match status" value="1"/>
</dbReference>
<dbReference type="InterPro" id="IPR013108">
    <property type="entry name" value="Amidohydro_3"/>
</dbReference>
<organism evidence="5 6">
    <name type="scientific">Candidatus Filomicrobium marinum</name>
    <dbReference type="NCBI Taxonomy" id="1608628"/>
    <lineage>
        <taxon>Bacteria</taxon>
        <taxon>Pseudomonadati</taxon>
        <taxon>Pseudomonadota</taxon>
        <taxon>Alphaproteobacteria</taxon>
        <taxon>Hyphomicrobiales</taxon>
        <taxon>Hyphomicrobiaceae</taxon>
        <taxon>Filomicrobium</taxon>
    </lineage>
</organism>
<keyword evidence="6" id="KW-1185">Reference proteome</keyword>
<keyword evidence="1" id="KW-0862">Zinc</keyword>
<reference evidence="6" key="1">
    <citation type="submission" date="2015-02" db="EMBL/GenBank/DDBJ databases">
        <authorList>
            <person name="Chooi Y.-H."/>
        </authorList>
    </citation>
    <scope>NUCLEOTIDE SEQUENCE [LARGE SCALE GENOMIC DNA]</scope>
    <source>
        <strain evidence="6">strain Y</strain>
    </source>
</reference>
<dbReference type="InterPro" id="IPR004722">
    <property type="entry name" value="DHOase"/>
</dbReference>
<sequence>MSLIAMNTKTEQSKTSTGKRQVFINARIIDPASGRDEPGGLLVEGTTIADLGPHLRRNAPEGATVIDCQGNILCPGLIDCQVFTGEPGAEHRETLKTASLAAAAGGVTTIVVMPDTSPVIDQVALVDFIQRRARDNAKVHVHTMAAMTRGLAGTEMTEIGLLKRAGAIAFTNGKSTIANTAVMRNVLNYSKDFGALIVHHCEDPHLSNDGAMNSGEVAARLGLPGVSSVAETIVIDRDVRLVELTGGRYHAATISCEASLNVIRAAKTRNLPVTCGVSINHLTLNENDIGPYRTFFKVRPPLRREEDRVAMVRGINNGDIDIIVSSHDPQDADVKRRPFAEAADGAVGLETMLPAALRLYHSGDLSLLTLLRAMTINPAKLLGIGAGRLQKGAVADLIVFDPSEPWVVNKDVLRSRSKNSPFDEARLQGRVLRTMVAGETVYQVP</sequence>
<dbReference type="GO" id="GO:0006221">
    <property type="term" value="P:pyrimidine nucleotide biosynthetic process"/>
    <property type="evidence" value="ECO:0007669"/>
    <property type="project" value="UniProtKB-KW"/>
</dbReference>
<dbReference type="Pfam" id="PF07969">
    <property type="entry name" value="Amidohydro_3"/>
    <property type="match status" value="1"/>
</dbReference>
<evidence type="ECO:0000256" key="1">
    <source>
        <dbReference type="ARBA" id="ARBA00022833"/>
    </source>
</evidence>
<dbReference type="InterPro" id="IPR050138">
    <property type="entry name" value="DHOase/Allantoinase_Hydrolase"/>
</dbReference>
<gene>
    <name evidence="5" type="primary">pyrC</name>
    <name evidence="5" type="ORF">YBN1229_v1_0356</name>
</gene>
<dbReference type="Gene3D" id="3.20.20.140">
    <property type="entry name" value="Metal-dependent hydrolases"/>
    <property type="match status" value="1"/>
</dbReference>
<dbReference type="PANTHER" id="PTHR43668:SF2">
    <property type="entry name" value="ALLANTOINASE"/>
    <property type="match status" value="1"/>
</dbReference>
<keyword evidence="2" id="KW-0665">Pyrimidine biosynthesis</keyword>
<dbReference type="InterPro" id="IPR024403">
    <property type="entry name" value="DHOase_cat"/>
</dbReference>
<evidence type="ECO:0000259" key="4">
    <source>
        <dbReference type="Pfam" id="PF12890"/>
    </source>
</evidence>
<dbReference type="GO" id="GO:0005737">
    <property type="term" value="C:cytoplasm"/>
    <property type="evidence" value="ECO:0007669"/>
    <property type="project" value="TreeGrafter"/>
</dbReference>
<dbReference type="Proteomes" id="UP000033187">
    <property type="component" value="Chromosome 1"/>
</dbReference>
<dbReference type="GO" id="GO:0046872">
    <property type="term" value="F:metal ion binding"/>
    <property type="evidence" value="ECO:0007669"/>
    <property type="project" value="InterPro"/>
</dbReference>
<dbReference type="AlphaFoldDB" id="A0A0D6JB58"/>
<feature type="domain" description="Amidohydrolase 3" evidence="3">
    <location>
        <begin position="361"/>
        <end position="442"/>
    </location>
</feature>